<evidence type="ECO:0000313" key="2">
    <source>
        <dbReference type="EMBL" id="WWC41427.1"/>
    </source>
</evidence>
<gene>
    <name evidence="2" type="ORF">CVIC9261_06885</name>
</gene>
<feature type="domain" description="Csm1 subunit" evidence="1">
    <location>
        <begin position="57"/>
        <end position="145"/>
    </location>
</feature>
<dbReference type="EMBL" id="CP144916">
    <property type="protein sequence ID" value="WWC41427.1"/>
    <property type="molecule type" value="Genomic_DNA"/>
</dbReference>
<evidence type="ECO:0000259" key="1">
    <source>
        <dbReference type="Pfam" id="PF18211"/>
    </source>
</evidence>
<dbReference type="RefSeq" id="WP_086256592.1">
    <property type="nucleotide sequence ID" value="NZ_CP144916.1"/>
</dbReference>
<dbReference type="GeneID" id="93113820"/>
<evidence type="ECO:0000313" key="3">
    <source>
        <dbReference type="Proteomes" id="UP001318120"/>
    </source>
</evidence>
<protein>
    <recommendedName>
        <fullName evidence="1">Csm1 subunit domain-containing protein</fullName>
    </recommendedName>
</protein>
<reference evidence="2 3" key="1">
    <citation type="journal article" date="2017" name="Genome Biol. Evol.">
        <title>Comparative Genomic Analysis Identifies a Campylobacter Clade Deficient in Selenium Metabolism.</title>
        <authorList>
            <person name="Miller W.G."/>
            <person name="Yee E."/>
            <person name="Lopes B.S."/>
            <person name="Chapman M.H."/>
            <person name="Huynh S."/>
            <person name="Bono J.L."/>
            <person name="Parker C.T."/>
            <person name="Strachan N.J.C."/>
            <person name="Forbes K.J."/>
        </authorList>
    </citation>
    <scope>NUCLEOTIDE SEQUENCE [LARGE SCALE GENOMIC DNA]</scope>
    <source>
        <strain evidence="2 3">RM9261</strain>
    </source>
</reference>
<accession>A0ABZ2E708</accession>
<dbReference type="Proteomes" id="UP001318120">
    <property type="component" value="Chromosome"/>
</dbReference>
<name>A0ABZ2E708_9BACT</name>
<keyword evidence="3" id="KW-1185">Reference proteome</keyword>
<dbReference type="InterPro" id="IPR041062">
    <property type="entry name" value="Csm1_B"/>
</dbReference>
<dbReference type="Pfam" id="PF18211">
    <property type="entry name" value="Csm1_B"/>
    <property type="match status" value="1"/>
</dbReference>
<organism evidence="2 3">
    <name type="scientific">Campylobacter vicugnae</name>
    <dbReference type="NCBI Taxonomy" id="1660076"/>
    <lineage>
        <taxon>Bacteria</taxon>
        <taxon>Pseudomonadati</taxon>
        <taxon>Campylobacterota</taxon>
        <taxon>Epsilonproteobacteria</taxon>
        <taxon>Campylobacterales</taxon>
        <taxon>Campylobacteraceae</taxon>
        <taxon>Campylobacter</taxon>
    </lineage>
</organism>
<proteinExistence type="predicted"/>
<dbReference type="PANTHER" id="PTHR36528">
    <property type="entry name" value="CRISPR SYSTEM SINGLE-STRAND-SPECIFIC DEOXYRIBONUCLEASE CAS10/CSM1 (SUBTYPE III-A)"/>
    <property type="match status" value="1"/>
</dbReference>
<dbReference type="PANTHER" id="PTHR36528:SF1">
    <property type="entry name" value="CRISPR SYSTEM SINGLE-STRAND-SPECIFIC DEOXYRIBONUCLEASE CAS10_CSM1 (SUBTYPE III-A)"/>
    <property type="match status" value="1"/>
</dbReference>
<sequence length="205" mass="23510">MEFSDIFNTKFLQNPIFANLNNELRNLDIDTILSDEMSIVCGDFYGIQSFIFDGLGAKNAAKVIRAKSAFVQIFTQIIAEYIARDGGLILSTNAGKFEILIHKKLEHIKDQIKHIQSQIDEFFIDNFYGLSGMNLVAFNCKEDDFKSSIKYQEMRSNIAKEIEKKKFNKFTLQTRSKVVLNYDNSITNQTLCPICNTRKIAINNH</sequence>
<dbReference type="InterPro" id="IPR052117">
    <property type="entry name" value="Cas10/Csm1_subtype-III-A"/>
</dbReference>